<keyword evidence="3" id="KW-1185">Reference proteome</keyword>
<sequence length="186" mass="20393">MLHEMIAVVVAWLALPSPLAMQVAVLFLYYAGSDSAVWELLRRSVANPVTTCVVVALSTCMWSWLPWPVAIPTSVLLVLVALVNPAVIACLRRVDVRDFHAANDEIVNGVKLLLLIHIRPPPRATSSRLVVLAFVRDEVITATLQALLSIGYRYAAGTDNSEGFLKLVCKNVISTFVPPFLYKPVT</sequence>
<dbReference type="RefSeq" id="XP_008606437.1">
    <property type="nucleotide sequence ID" value="XM_008608215.1"/>
</dbReference>
<feature type="transmembrane region" description="Helical" evidence="1">
    <location>
        <begin position="44"/>
        <end position="65"/>
    </location>
</feature>
<name>T0S4M3_SAPDV</name>
<keyword evidence="1" id="KW-1133">Transmembrane helix</keyword>
<evidence type="ECO:0000313" key="2">
    <source>
        <dbReference type="EMBL" id="EQC39963.1"/>
    </source>
</evidence>
<evidence type="ECO:0000313" key="3">
    <source>
        <dbReference type="Proteomes" id="UP000030762"/>
    </source>
</evidence>
<evidence type="ECO:0000256" key="1">
    <source>
        <dbReference type="SAM" id="Phobius"/>
    </source>
</evidence>
<keyword evidence="1" id="KW-0472">Membrane</keyword>
<gene>
    <name evidence="2" type="ORF">SDRG_02619</name>
</gene>
<dbReference type="OMA" id="MLHEMIA"/>
<dbReference type="AlphaFoldDB" id="T0S4M3"/>
<protein>
    <submittedName>
        <fullName evidence="2">Uncharacterized protein</fullName>
    </submittedName>
</protein>
<feature type="transmembrane region" description="Helical" evidence="1">
    <location>
        <begin position="71"/>
        <end position="91"/>
    </location>
</feature>
<reference evidence="2 3" key="1">
    <citation type="submission" date="2012-04" db="EMBL/GenBank/DDBJ databases">
        <title>The Genome Sequence of Saprolegnia declina VS20.</title>
        <authorList>
            <consortium name="The Broad Institute Genome Sequencing Platform"/>
            <person name="Russ C."/>
            <person name="Nusbaum C."/>
            <person name="Tyler B."/>
            <person name="van West P."/>
            <person name="Dieguez-Uribeondo J."/>
            <person name="de Bruijn I."/>
            <person name="Tripathy S."/>
            <person name="Jiang R."/>
            <person name="Young S.K."/>
            <person name="Zeng Q."/>
            <person name="Gargeya S."/>
            <person name="Fitzgerald M."/>
            <person name="Haas B."/>
            <person name="Abouelleil A."/>
            <person name="Alvarado L."/>
            <person name="Arachchi H.M."/>
            <person name="Berlin A."/>
            <person name="Chapman S.B."/>
            <person name="Goldberg J."/>
            <person name="Griggs A."/>
            <person name="Gujja S."/>
            <person name="Hansen M."/>
            <person name="Howarth C."/>
            <person name="Imamovic A."/>
            <person name="Larimer J."/>
            <person name="McCowen C."/>
            <person name="Montmayeur A."/>
            <person name="Murphy C."/>
            <person name="Neiman D."/>
            <person name="Pearson M."/>
            <person name="Priest M."/>
            <person name="Roberts A."/>
            <person name="Saif S."/>
            <person name="Shea T."/>
            <person name="Sisk P."/>
            <person name="Sykes S."/>
            <person name="Wortman J."/>
            <person name="Nusbaum C."/>
            <person name="Birren B."/>
        </authorList>
    </citation>
    <scope>NUCLEOTIDE SEQUENCE [LARGE SCALE GENOMIC DNA]</scope>
    <source>
        <strain evidence="2 3">VS20</strain>
    </source>
</reference>
<keyword evidence="1" id="KW-0812">Transmembrane</keyword>
<feature type="transmembrane region" description="Helical" evidence="1">
    <location>
        <begin position="6"/>
        <end position="32"/>
    </location>
</feature>
<proteinExistence type="predicted"/>
<accession>T0S4M3</accession>
<dbReference type="EMBL" id="JH767137">
    <property type="protein sequence ID" value="EQC39963.1"/>
    <property type="molecule type" value="Genomic_DNA"/>
</dbReference>
<dbReference type="VEuPathDB" id="FungiDB:SDRG_02619"/>
<dbReference type="Proteomes" id="UP000030762">
    <property type="component" value="Unassembled WGS sequence"/>
</dbReference>
<dbReference type="InParanoid" id="T0S4M3"/>
<dbReference type="OrthoDB" id="10406659at2759"/>
<organism evidence="2 3">
    <name type="scientific">Saprolegnia diclina (strain VS20)</name>
    <dbReference type="NCBI Taxonomy" id="1156394"/>
    <lineage>
        <taxon>Eukaryota</taxon>
        <taxon>Sar</taxon>
        <taxon>Stramenopiles</taxon>
        <taxon>Oomycota</taxon>
        <taxon>Saprolegniomycetes</taxon>
        <taxon>Saprolegniales</taxon>
        <taxon>Saprolegniaceae</taxon>
        <taxon>Saprolegnia</taxon>
    </lineage>
</organism>
<dbReference type="GeneID" id="19943346"/>